<dbReference type="EMBL" id="LSBJ02000011">
    <property type="protein sequence ID" value="OAQ59415.1"/>
    <property type="molecule type" value="Genomic_DNA"/>
</dbReference>
<dbReference type="Proteomes" id="UP000078397">
    <property type="component" value="Unassembled WGS sequence"/>
</dbReference>
<accession>A0A179F1T5</accession>
<dbReference type="OrthoDB" id="5417628at2759"/>
<evidence type="ECO:0000313" key="3">
    <source>
        <dbReference type="Proteomes" id="UP000078397"/>
    </source>
</evidence>
<feature type="compositionally biased region" description="Polar residues" evidence="1">
    <location>
        <begin position="15"/>
        <end position="30"/>
    </location>
</feature>
<dbReference type="AlphaFoldDB" id="A0A179F1T5"/>
<feature type="region of interest" description="Disordered" evidence="1">
    <location>
        <begin position="1"/>
        <end position="32"/>
    </location>
</feature>
<dbReference type="STRING" id="1380566.A0A179F1T5"/>
<feature type="compositionally biased region" description="Basic and acidic residues" evidence="1">
    <location>
        <begin position="84"/>
        <end position="102"/>
    </location>
</feature>
<organism evidence="2 3">
    <name type="scientific">Pochonia chlamydosporia 170</name>
    <dbReference type="NCBI Taxonomy" id="1380566"/>
    <lineage>
        <taxon>Eukaryota</taxon>
        <taxon>Fungi</taxon>
        <taxon>Dikarya</taxon>
        <taxon>Ascomycota</taxon>
        <taxon>Pezizomycotina</taxon>
        <taxon>Sordariomycetes</taxon>
        <taxon>Hypocreomycetidae</taxon>
        <taxon>Hypocreales</taxon>
        <taxon>Clavicipitaceae</taxon>
        <taxon>Pochonia</taxon>
    </lineage>
</organism>
<sequence length="145" mass="15787">MEVKSRKENREKPQSGGNMMVTTLSNGTTPDHQEIRRVSQQLYIPSGSSIPIGKADMALASPNHHEPCISTVTYGSGGCAVRKSPTDMHNEEDGRQIGEKGAKRVRNCTPVSSRDVCEEDKLHQSSPRVRLTSFLSGQAPVDPAE</sequence>
<evidence type="ECO:0000256" key="1">
    <source>
        <dbReference type="SAM" id="MobiDB-lite"/>
    </source>
</evidence>
<name>A0A179F1T5_METCM</name>
<dbReference type="RefSeq" id="XP_018137439.1">
    <property type="nucleotide sequence ID" value="XM_018294628.1"/>
</dbReference>
<feature type="region of interest" description="Disordered" evidence="1">
    <location>
        <begin position="83"/>
        <end position="145"/>
    </location>
</feature>
<keyword evidence="3" id="KW-1185">Reference proteome</keyword>
<evidence type="ECO:0000313" key="2">
    <source>
        <dbReference type="EMBL" id="OAQ59415.1"/>
    </source>
</evidence>
<feature type="compositionally biased region" description="Basic and acidic residues" evidence="1">
    <location>
        <begin position="1"/>
        <end position="13"/>
    </location>
</feature>
<dbReference type="GeneID" id="28858622"/>
<reference evidence="2 3" key="1">
    <citation type="journal article" date="2016" name="PLoS Pathog.">
        <title>Biosynthesis of antibiotic leucinostatins in bio-control fungus Purpureocillium lilacinum and their inhibition on phytophthora revealed by genome mining.</title>
        <authorList>
            <person name="Wang G."/>
            <person name="Liu Z."/>
            <person name="Lin R."/>
            <person name="Li E."/>
            <person name="Mao Z."/>
            <person name="Ling J."/>
            <person name="Yang Y."/>
            <person name="Yin W.B."/>
            <person name="Xie B."/>
        </authorList>
    </citation>
    <scope>NUCLEOTIDE SEQUENCE [LARGE SCALE GENOMIC DNA]</scope>
    <source>
        <strain evidence="2">170</strain>
    </source>
</reference>
<comment type="caution">
    <text evidence="2">The sequence shown here is derived from an EMBL/GenBank/DDBJ whole genome shotgun (WGS) entry which is preliminary data.</text>
</comment>
<gene>
    <name evidence="2" type="ORF">VFPPC_16875</name>
</gene>
<dbReference type="KEGG" id="pchm:VFPPC_16875"/>
<proteinExistence type="predicted"/>
<protein>
    <submittedName>
        <fullName evidence="2">Uncharacterized protein</fullName>
    </submittedName>
</protein>